<feature type="transmembrane region" description="Helical" evidence="1">
    <location>
        <begin position="151"/>
        <end position="173"/>
    </location>
</feature>
<keyword evidence="1" id="KW-0812">Transmembrane</keyword>
<keyword evidence="1" id="KW-0472">Membrane</keyword>
<evidence type="ECO:0000256" key="1">
    <source>
        <dbReference type="SAM" id="Phobius"/>
    </source>
</evidence>
<evidence type="ECO:0000313" key="3">
    <source>
        <dbReference type="WBParaSite" id="MBELARI_LOCUS20441"/>
    </source>
</evidence>
<organism evidence="2 3">
    <name type="scientific">Mesorhabditis belari</name>
    <dbReference type="NCBI Taxonomy" id="2138241"/>
    <lineage>
        <taxon>Eukaryota</taxon>
        <taxon>Metazoa</taxon>
        <taxon>Ecdysozoa</taxon>
        <taxon>Nematoda</taxon>
        <taxon>Chromadorea</taxon>
        <taxon>Rhabditida</taxon>
        <taxon>Rhabditina</taxon>
        <taxon>Rhabditomorpha</taxon>
        <taxon>Rhabditoidea</taxon>
        <taxon>Rhabditidae</taxon>
        <taxon>Mesorhabditinae</taxon>
        <taxon>Mesorhabditis</taxon>
    </lineage>
</organism>
<reference evidence="3" key="1">
    <citation type="submission" date="2024-02" db="UniProtKB">
        <authorList>
            <consortium name="WormBaseParasite"/>
        </authorList>
    </citation>
    <scope>IDENTIFICATION</scope>
</reference>
<keyword evidence="1" id="KW-1133">Transmembrane helix</keyword>
<proteinExistence type="predicted"/>
<keyword evidence="2" id="KW-1185">Reference proteome</keyword>
<dbReference type="Proteomes" id="UP000887575">
    <property type="component" value="Unassembled WGS sequence"/>
</dbReference>
<evidence type="ECO:0000313" key="2">
    <source>
        <dbReference type="Proteomes" id="UP000887575"/>
    </source>
</evidence>
<dbReference type="AlphaFoldDB" id="A0AAF3F1L8"/>
<sequence>MVISSSVVAKLRIKPVYRKPENFKRLQSVFSATEVLLERTYHWTQFWSPLGRRFNASDDAISLAYDIAYTYIQPSIIVLSIPTTAIAAICTLTNDRLALPIRFWAAAESMIKCLNCLWLVAEIICLDYLNCVELSYKFKKEEKKLSRTERLLMLQMIVSSFQRLLNTIGWWVIEIPVSLLTDYKIFGLYDACQSVVYNYFFFYLLLSLITIFFLRKRDDESKITRVETAKPRRIPLGK</sequence>
<dbReference type="WBParaSite" id="MBELARI_LOCUS20441">
    <property type="protein sequence ID" value="MBELARI_LOCUS20441"/>
    <property type="gene ID" value="MBELARI_LOCUS20441"/>
</dbReference>
<name>A0AAF3F1L8_9BILA</name>
<accession>A0AAF3F1L8</accession>
<protein>
    <submittedName>
        <fullName evidence="3">Gustatory receptor</fullName>
    </submittedName>
</protein>
<feature type="transmembrane region" description="Helical" evidence="1">
    <location>
        <begin position="196"/>
        <end position="214"/>
    </location>
</feature>